<feature type="non-terminal residue" evidence="1">
    <location>
        <position position="1"/>
    </location>
</feature>
<evidence type="ECO:0000313" key="2">
    <source>
        <dbReference type="Proteomes" id="UP000663879"/>
    </source>
</evidence>
<protein>
    <submittedName>
        <fullName evidence="1">Uncharacterized protein</fullName>
    </submittedName>
</protein>
<name>A0A814R6V3_9BILA</name>
<accession>A0A814R6V3</accession>
<keyword evidence="2" id="KW-1185">Reference proteome</keyword>
<gene>
    <name evidence="1" type="ORF">OXX778_LOCUS22340</name>
</gene>
<dbReference type="EMBL" id="CAJNOC010009356">
    <property type="protein sequence ID" value="CAF1127949.1"/>
    <property type="molecule type" value="Genomic_DNA"/>
</dbReference>
<organism evidence="1 2">
    <name type="scientific">Brachionus calyciflorus</name>
    <dbReference type="NCBI Taxonomy" id="104777"/>
    <lineage>
        <taxon>Eukaryota</taxon>
        <taxon>Metazoa</taxon>
        <taxon>Spiralia</taxon>
        <taxon>Gnathifera</taxon>
        <taxon>Rotifera</taxon>
        <taxon>Eurotatoria</taxon>
        <taxon>Monogononta</taxon>
        <taxon>Pseudotrocha</taxon>
        <taxon>Ploima</taxon>
        <taxon>Brachionidae</taxon>
        <taxon>Brachionus</taxon>
    </lineage>
</organism>
<dbReference type="Proteomes" id="UP000663879">
    <property type="component" value="Unassembled WGS sequence"/>
</dbReference>
<comment type="caution">
    <text evidence="1">The sequence shown here is derived from an EMBL/GenBank/DDBJ whole genome shotgun (WGS) entry which is preliminary data.</text>
</comment>
<reference evidence="1" key="1">
    <citation type="submission" date="2021-02" db="EMBL/GenBank/DDBJ databases">
        <authorList>
            <person name="Nowell W R."/>
        </authorList>
    </citation>
    <scope>NUCLEOTIDE SEQUENCE</scope>
    <source>
        <strain evidence="1">Ploen Becks lab</strain>
    </source>
</reference>
<proteinExistence type="predicted"/>
<sequence length="97" mass="11192">DLNCDPTYVDDLAHILSFGSKFVPSTFYNKVNLFKNLYSTIDKCILSFNRNLFFDKSNQKHYSNNCHLKVNTKDSLLNFKALSNFNCNSVNLATVHF</sequence>
<evidence type="ECO:0000313" key="1">
    <source>
        <dbReference type="EMBL" id="CAF1127949.1"/>
    </source>
</evidence>
<dbReference type="AlphaFoldDB" id="A0A814R6V3"/>